<dbReference type="InterPro" id="IPR017075">
    <property type="entry name" value="mRNA_cap_enzyme_alpha"/>
</dbReference>
<evidence type="ECO:0000256" key="4">
    <source>
        <dbReference type="ARBA" id="ARBA00019171"/>
    </source>
</evidence>
<dbReference type="GO" id="GO:0005525">
    <property type="term" value="F:GTP binding"/>
    <property type="evidence" value="ECO:0007669"/>
    <property type="project" value="UniProtKB-KW"/>
</dbReference>
<dbReference type="InterPro" id="IPR051029">
    <property type="entry name" value="mRNA_Capping_Enz/RNA_Phosphat"/>
</dbReference>
<dbReference type="FunFam" id="2.40.50.140:FF:000275">
    <property type="entry name" value="mRNA-capping enzyme subunit alpha"/>
    <property type="match status" value="1"/>
</dbReference>
<evidence type="ECO:0000256" key="16">
    <source>
        <dbReference type="ARBA" id="ARBA00053845"/>
    </source>
</evidence>
<dbReference type="EC" id="2.7.7.50" evidence="3 17"/>
<evidence type="ECO:0000313" key="22">
    <source>
        <dbReference type="Proteomes" id="UP000039046"/>
    </source>
</evidence>
<comment type="subunit">
    <text evidence="15">Heterodimer. The mRNA-capping enzyme is composed of two separate chains alpha and beta, respectively a mRNA guanylyltransferase and an mRNA 5'-triphosphate monophosphatase.</text>
</comment>
<accession>A0A0A1T389</accession>
<evidence type="ECO:0000256" key="6">
    <source>
        <dbReference type="ARBA" id="ARBA00022679"/>
    </source>
</evidence>
<evidence type="ECO:0000256" key="14">
    <source>
        <dbReference type="ARBA" id="ARBA00044624"/>
    </source>
</evidence>
<evidence type="ECO:0000256" key="2">
    <source>
        <dbReference type="ARBA" id="ARBA00010237"/>
    </source>
</evidence>
<evidence type="ECO:0000259" key="19">
    <source>
        <dbReference type="Pfam" id="PF01331"/>
    </source>
</evidence>
<dbReference type="Pfam" id="PF01331">
    <property type="entry name" value="mRNA_cap_enzyme"/>
    <property type="match status" value="1"/>
</dbReference>
<dbReference type="PIRSF" id="PIRSF036959">
    <property type="entry name" value="mRNA_cap_alpha"/>
    <property type="match status" value="1"/>
</dbReference>
<evidence type="ECO:0000256" key="17">
    <source>
        <dbReference type="PIRNR" id="PIRNR036959"/>
    </source>
</evidence>
<dbReference type="PANTHER" id="PTHR10367">
    <property type="entry name" value="MRNA-CAPPING ENZYME"/>
    <property type="match status" value="1"/>
</dbReference>
<evidence type="ECO:0000256" key="15">
    <source>
        <dbReference type="ARBA" id="ARBA00047082"/>
    </source>
</evidence>
<dbReference type="FunFam" id="3.30.470.30:FF:000011">
    <property type="entry name" value="mRNA-capping enzyme subunit alpha"/>
    <property type="match status" value="1"/>
</dbReference>
<feature type="domain" description="mRNA capping enzyme adenylation" evidence="19">
    <location>
        <begin position="47"/>
        <end position="242"/>
    </location>
</feature>
<dbReference type="HOGENOM" id="CLU_021710_0_2_1"/>
<keyword evidence="22" id="KW-1185">Reference proteome</keyword>
<dbReference type="GO" id="GO:0045944">
    <property type="term" value="P:positive regulation of transcription by RNA polymerase II"/>
    <property type="evidence" value="ECO:0007669"/>
    <property type="project" value="EnsemblFungi"/>
</dbReference>
<dbReference type="CDD" id="cd07895">
    <property type="entry name" value="Adenylation_mRNA_capping"/>
    <property type="match status" value="1"/>
</dbReference>
<reference evidence="21 22" key="1">
    <citation type="journal article" date="2015" name="Genome Announc.">
        <title>Draft Genome Sequence and Gene Annotation of the Entomopathogenic Fungus Verticillium hemipterigenum.</title>
        <authorList>
            <person name="Horn F."/>
            <person name="Habel A."/>
            <person name="Scharf D.H."/>
            <person name="Dworschak J."/>
            <person name="Brakhage A.A."/>
            <person name="Guthke R."/>
            <person name="Hertweck C."/>
            <person name="Linde J."/>
        </authorList>
    </citation>
    <scope>NUCLEOTIDE SEQUENCE [LARGE SCALE GENOMIC DNA]</scope>
</reference>
<dbReference type="GO" id="GO:0005524">
    <property type="term" value="F:ATP binding"/>
    <property type="evidence" value="ECO:0007669"/>
    <property type="project" value="InterPro"/>
</dbReference>
<keyword evidence="10 17" id="KW-0342">GTP-binding</keyword>
<evidence type="ECO:0000259" key="20">
    <source>
        <dbReference type="Pfam" id="PF03919"/>
    </source>
</evidence>
<dbReference type="Gene3D" id="3.30.470.30">
    <property type="entry name" value="DNA ligase/mRNA capping enzyme"/>
    <property type="match status" value="1"/>
</dbReference>
<dbReference type="AlphaFoldDB" id="A0A0A1T389"/>
<feature type="domain" description="mRNA capping enzyme C-terminal" evidence="20">
    <location>
        <begin position="246"/>
        <end position="370"/>
    </location>
</feature>
<keyword evidence="7 17" id="KW-0548">Nucleotidyltransferase</keyword>
<dbReference type="InterPro" id="IPR012340">
    <property type="entry name" value="NA-bd_OB-fold"/>
</dbReference>
<evidence type="ECO:0000256" key="8">
    <source>
        <dbReference type="ARBA" id="ARBA00022741"/>
    </source>
</evidence>
<dbReference type="GO" id="GO:0006370">
    <property type="term" value="P:7-methylguanosine mRNA capping"/>
    <property type="evidence" value="ECO:0007669"/>
    <property type="project" value="UniProtKB-KW"/>
</dbReference>
<evidence type="ECO:0000256" key="1">
    <source>
        <dbReference type="ARBA" id="ARBA00004123"/>
    </source>
</evidence>
<dbReference type="OrthoDB" id="200924at2759"/>
<evidence type="ECO:0000256" key="13">
    <source>
        <dbReference type="ARBA" id="ARBA00030702"/>
    </source>
</evidence>
<dbReference type="SUPFAM" id="SSF50249">
    <property type="entry name" value="Nucleic acid-binding proteins"/>
    <property type="match status" value="1"/>
</dbReference>
<keyword evidence="6 17" id="KW-0808">Transferase</keyword>
<keyword evidence="8 17" id="KW-0547">Nucleotide-binding</keyword>
<dbReference type="GO" id="GO:0008033">
    <property type="term" value="P:tRNA processing"/>
    <property type="evidence" value="ECO:0007669"/>
    <property type="project" value="EnsemblFungi"/>
</dbReference>
<sequence length="397" mass="46263">MEQPPGDGPIQSISEPGIKAEGQLLYTMRKEVAELLGRQQSNFPGAQPVSFARQHLEELTRQDYYVCEKSDGIRYLLYSTEDDTGAETHYLIDRKNDYWFITNRSFHFPLLNDKAQFHRDTIVDGELVWDSLPNGGREPRFLVFDCLVIDGLKLMDRTLDKRLAYFKERMYSPYKKLFKEFPEELKFQPFYVEMKPFQLGYGIEMMFKQVLPGLKHGNDGLIFTCRNTPYKHGTDPHILKWKPPEENTLDCRLRLTFPTVEPDEWEKKDGILEPFVDYDGVPKAELFIFKGDSGLDRYEYFADAHLTEAEWETLKGLGDPLNNRIVECNQDEQGRWHLIRFRDDKNEANHKSTVSSVLESINDRVCDTDLYQAAGKIKDNWKARLARAEQRHGASKP</sequence>
<keyword evidence="9 17" id="KW-0506">mRNA capping</keyword>
<comment type="catalytic activity">
    <reaction evidence="14">
        <text>a 5'-end diphospho-ribonucleoside in mRNA + GTP + H(+) = a 5'-end (5'-triphosphoguanosine)-ribonucleoside in mRNA + diphosphate</text>
        <dbReference type="Rhea" id="RHEA:67012"/>
        <dbReference type="Rhea" id="RHEA-COMP:17165"/>
        <dbReference type="Rhea" id="RHEA-COMP:17166"/>
        <dbReference type="ChEBI" id="CHEBI:15378"/>
        <dbReference type="ChEBI" id="CHEBI:33019"/>
        <dbReference type="ChEBI" id="CHEBI:37565"/>
        <dbReference type="ChEBI" id="CHEBI:167616"/>
        <dbReference type="ChEBI" id="CHEBI:167617"/>
        <dbReference type="EC" id="2.7.7.50"/>
    </reaction>
    <physiologicalReaction direction="left-to-right" evidence="14">
        <dbReference type="Rhea" id="RHEA:67013"/>
    </physiologicalReaction>
</comment>
<evidence type="ECO:0000256" key="11">
    <source>
        <dbReference type="ARBA" id="ARBA00023242"/>
    </source>
</evidence>
<dbReference type="GO" id="GO:0031533">
    <property type="term" value="C:mRNA capping enzyme complex"/>
    <property type="evidence" value="ECO:0007669"/>
    <property type="project" value="EnsemblFungi"/>
</dbReference>
<dbReference type="Gene3D" id="2.40.50.140">
    <property type="entry name" value="Nucleic acid-binding proteins"/>
    <property type="match status" value="1"/>
</dbReference>
<evidence type="ECO:0000256" key="18">
    <source>
        <dbReference type="PIRSR" id="PIRSR036959-1"/>
    </source>
</evidence>
<dbReference type="STRING" id="1531966.A0A0A1T389"/>
<dbReference type="GO" id="GO:0004484">
    <property type="term" value="F:mRNA guanylyltransferase activity"/>
    <property type="evidence" value="ECO:0007669"/>
    <property type="project" value="UniProtKB-EC"/>
</dbReference>
<protein>
    <recommendedName>
        <fullName evidence="4 17">mRNA-capping enzyme subunit alpha</fullName>
        <ecNumber evidence="3 17">2.7.7.50</ecNumber>
    </recommendedName>
    <alternativeName>
        <fullName evidence="12 17">GTP--RNA guanylyltransferase</fullName>
    </alternativeName>
    <alternativeName>
        <fullName evidence="13 17">mRNA guanylyltransferase</fullName>
    </alternativeName>
</protein>
<gene>
    <name evidence="21" type="ORF">VHEMI05136</name>
</gene>
<evidence type="ECO:0000256" key="12">
    <source>
        <dbReference type="ARBA" id="ARBA00029909"/>
    </source>
</evidence>
<evidence type="ECO:0000256" key="9">
    <source>
        <dbReference type="ARBA" id="ARBA00023042"/>
    </source>
</evidence>
<comment type="subcellular location">
    <subcellularLocation>
        <location evidence="1 17">Nucleus</location>
    </subcellularLocation>
</comment>
<comment type="similarity">
    <text evidence="2 17">Belongs to the eukaryotic GTase family.</text>
</comment>
<dbReference type="Proteomes" id="UP000039046">
    <property type="component" value="Unassembled WGS sequence"/>
</dbReference>
<dbReference type="Pfam" id="PF03919">
    <property type="entry name" value="mRNA_cap_C"/>
    <property type="match status" value="1"/>
</dbReference>
<dbReference type="EMBL" id="CDHN01000002">
    <property type="protein sequence ID" value="CEJ89284.1"/>
    <property type="molecule type" value="Genomic_DNA"/>
</dbReference>
<comment type="function">
    <text evidence="16 17">Second step of mRNA capping. Transfer of the GMP moiety of GTP to the 5'-end of RNA via an enzyme-GMP covalent reaction intermediate.</text>
</comment>
<dbReference type="SUPFAM" id="SSF56091">
    <property type="entry name" value="DNA ligase/mRNA capping enzyme, catalytic domain"/>
    <property type="match status" value="1"/>
</dbReference>
<name>A0A0A1T389_9HYPO</name>
<feature type="active site" description="N6-GMP-lysine intermediate" evidence="18">
    <location>
        <position position="69"/>
    </location>
</feature>
<evidence type="ECO:0000313" key="21">
    <source>
        <dbReference type="EMBL" id="CEJ89284.1"/>
    </source>
</evidence>
<keyword evidence="11 17" id="KW-0539">Nucleus</keyword>
<evidence type="ECO:0000256" key="5">
    <source>
        <dbReference type="ARBA" id="ARBA00022664"/>
    </source>
</evidence>
<dbReference type="InterPro" id="IPR013846">
    <property type="entry name" value="mRNA_cap_enzyme_C"/>
</dbReference>
<dbReference type="GO" id="GO:0099122">
    <property type="term" value="F:RNA polymerase II C-terminal domain binding"/>
    <property type="evidence" value="ECO:0007669"/>
    <property type="project" value="EnsemblFungi"/>
</dbReference>
<evidence type="ECO:0000256" key="10">
    <source>
        <dbReference type="ARBA" id="ARBA00023134"/>
    </source>
</evidence>
<proteinExistence type="inferred from homology"/>
<organism evidence="21 22">
    <name type="scientific">[Torrubiella] hemipterigena</name>
    <dbReference type="NCBI Taxonomy" id="1531966"/>
    <lineage>
        <taxon>Eukaryota</taxon>
        <taxon>Fungi</taxon>
        <taxon>Dikarya</taxon>
        <taxon>Ascomycota</taxon>
        <taxon>Pezizomycotina</taxon>
        <taxon>Sordariomycetes</taxon>
        <taxon>Hypocreomycetidae</taxon>
        <taxon>Hypocreales</taxon>
        <taxon>Clavicipitaceae</taxon>
        <taxon>Clavicipitaceae incertae sedis</taxon>
        <taxon>'Torrubiella' clade</taxon>
    </lineage>
</organism>
<evidence type="ECO:0000256" key="7">
    <source>
        <dbReference type="ARBA" id="ARBA00022695"/>
    </source>
</evidence>
<dbReference type="InterPro" id="IPR001339">
    <property type="entry name" value="mRNA_cap_enzyme_adenylation"/>
</dbReference>
<keyword evidence="5 17" id="KW-0507">mRNA processing</keyword>
<dbReference type="PANTHER" id="PTHR10367:SF17">
    <property type="entry name" value="MRNA-CAPPING ENZYME"/>
    <property type="match status" value="1"/>
</dbReference>
<evidence type="ECO:0000256" key="3">
    <source>
        <dbReference type="ARBA" id="ARBA00012475"/>
    </source>
</evidence>